<evidence type="ECO:0000313" key="3">
    <source>
        <dbReference type="Proteomes" id="UP000665561"/>
    </source>
</evidence>
<comment type="caution">
    <text evidence="2">The sequence shown here is derived from an EMBL/GenBank/DDBJ whole genome shotgun (WGS) entry which is preliminary data.</text>
</comment>
<evidence type="ECO:0000256" key="1">
    <source>
        <dbReference type="SAM" id="SignalP"/>
    </source>
</evidence>
<protein>
    <submittedName>
        <fullName evidence="2">Uncharacterized protein</fullName>
    </submittedName>
</protein>
<keyword evidence="1" id="KW-0732">Signal</keyword>
<evidence type="ECO:0000313" key="2">
    <source>
        <dbReference type="EMBL" id="NBD27133.1"/>
    </source>
</evidence>
<name>A0ABW9XWP3_9BACL</name>
<feature type="signal peptide" evidence="1">
    <location>
        <begin position="1"/>
        <end position="28"/>
    </location>
</feature>
<reference evidence="2 3" key="1">
    <citation type="submission" date="2020-01" db="EMBL/GenBank/DDBJ databases">
        <title>Paenibacillus soybeanensis sp. nov. isolated from the nodules of soybean (Glycine max(L.) Merr).</title>
        <authorList>
            <person name="Wang H."/>
        </authorList>
    </citation>
    <scope>NUCLEOTIDE SEQUENCE [LARGE SCALE GENOMIC DNA]</scope>
    <source>
        <strain evidence="2 3">T1</strain>
    </source>
</reference>
<organism evidence="2 3">
    <name type="scientific">Paenibacillus glycinis</name>
    <dbReference type="NCBI Taxonomy" id="2697035"/>
    <lineage>
        <taxon>Bacteria</taxon>
        <taxon>Bacillati</taxon>
        <taxon>Bacillota</taxon>
        <taxon>Bacilli</taxon>
        <taxon>Bacillales</taxon>
        <taxon>Paenibacillaceae</taxon>
        <taxon>Paenibacillus</taxon>
    </lineage>
</organism>
<proteinExistence type="predicted"/>
<feature type="chain" id="PRO_5045263561" evidence="1">
    <location>
        <begin position="29"/>
        <end position="247"/>
    </location>
</feature>
<dbReference type="EMBL" id="JAAAMV010000025">
    <property type="protein sequence ID" value="NBD27133.1"/>
    <property type="molecule type" value="Genomic_DNA"/>
</dbReference>
<dbReference type="RefSeq" id="WP_161746150.1">
    <property type="nucleotide sequence ID" value="NZ_JAAAMV010000025.1"/>
</dbReference>
<accession>A0ABW9XWP3</accession>
<dbReference type="Proteomes" id="UP000665561">
    <property type="component" value="Unassembled WGS sequence"/>
</dbReference>
<keyword evidence="3" id="KW-1185">Reference proteome</keyword>
<sequence>MQNKRTVTKIAAVALMLSAFASPLAANAATAPLSNIYTAALTEAGEGWSLPDAGNVVAGKAVALVDPLALAKQYAPNTVSEWEKTLAAFDKLVKNVTLTATSAPLPENATVGQAVAVRGTAVSGTELTQANRATSKPLAISISKISDGKLQKVRDLTPEDLKAIKAMPAQAVTVTSGDITIGGDLKDADGKPATIAIQATPIDSPLLEGQFELSKAADAKDAEAIKQALSKLLGLYKAEIEQLQQAE</sequence>
<gene>
    <name evidence="2" type="ORF">GT019_24945</name>
</gene>